<evidence type="ECO:0000256" key="5">
    <source>
        <dbReference type="ARBA" id="ARBA00029594"/>
    </source>
</evidence>
<dbReference type="Pfam" id="PF13091">
    <property type="entry name" value="PLDc_2"/>
    <property type="match status" value="2"/>
</dbReference>
<dbReference type="SMART" id="SM00155">
    <property type="entry name" value="PLDc"/>
    <property type="match status" value="2"/>
</dbReference>
<dbReference type="InterPro" id="IPR025202">
    <property type="entry name" value="PLD-like_dom"/>
</dbReference>
<proteinExistence type="predicted"/>
<reference evidence="8" key="1">
    <citation type="journal article" date="2019" name="Int. J. Syst. Evol. Microbiol.">
        <title>The Global Catalogue of Microorganisms (GCM) 10K type strain sequencing project: providing services to taxonomists for standard genome sequencing and annotation.</title>
        <authorList>
            <consortium name="The Broad Institute Genomics Platform"/>
            <consortium name="The Broad Institute Genome Sequencing Center for Infectious Disease"/>
            <person name="Wu L."/>
            <person name="Ma J."/>
        </authorList>
    </citation>
    <scope>NUCLEOTIDE SEQUENCE [LARGE SCALE GENOMIC DNA]</scope>
    <source>
        <strain evidence="8">CGMCC 1.15297</strain>
    </source>
</reference>
<dbReference type="Gene3D" id="3.30.870.10">
    <property type="entry name" value="Endonuclease Chain A"/>
    <property type="match status" value="2"/>
</dbReference>
<dbReference type="PROSITE" id="PS50035">
    <property type="entry name" value="PLD"/>
    <property type="match status" value="2"/>
</dbReference>
<dbReference type="PANTHER" id="PTHR21248:SF22">
    <property type="entry name" value="PHOSPHOLIPASE D"/>
    <property type="match status" value="1"/>
</dbReference>
<feature type="domain" description="PLD phosphodiesterase" evidence="6">
    <location>
        <begin position="118"/>
        <end position="145"/>
    </location>
</feature>
<dbReference type="Proteomes" id="UP000603317">
    <property type="component" value="Unassembled WGS sequence"/>
</dbReference>
<dbReference type="SUPFAM" id="SSF56024">
    <property type="entry name" value="Phospholipase D/nuclease"/>
    <property type="match status" value="2"/>
</dbReference>
<organism evidence="7 8">
    <name type="scientific">Blastomonas marina</name>
    <dbReference type="NCBI Taxonomy" id="1867408"/>
    <lineage>
        <taxon>Bacteria</taxon>
        <taxon>Pseudomonadati</taxon>
        <taxon>Pseudomonadota</taxon>
        <taxon>Alphaproteobacteria</taxon>
        <taxon>Sphingomonadales</taxon>
        <taxon>Sphingomonadaceae</taxon>
        <taxon>Blastomonas</taxon>
    </lineage>
</organism>
<feature type="domain" description="PLD phosphodiesterase" evidence="6">
    <location>
        <begin position="297"/>
        <end position="319"/>
    </location>
</feature>
<dbReference type="RefSeq" id="WP_188642498.1">
    <property type="nucleotide sequence ID" value="NZ_BMID01000001.1"/>
</dbReference>
<evidence type="ECO:0000313" key="7">
    <source>
        <dbReference type="EMBL" id="GGA09116.1"/>
    </source>
</evidence>
<accession>A0ABQ1FEW8</accession>
<sequence>MADAPCEQEQSYHDPAPFTVEAQGQTLTFYPDGRDRLEALIALIESARESLKLCFYIFAEDGASTKVRDALTQAARRGVAVSLLIDSFGASADEKFFDEFVAAGGKYSCFSATWSQRYLIRNHQKMAIADGQEAMFGGFNIEDGYFETPCEDGWHDLGIVIEGDGVDRLCDWFDQLERWTESDRHQWRAIRKLLREWDPGDGPVQWLIGGPTKGLSSWARCVGEDLIEGARLDMIMAYFSPPRRLLQRIGNIARKGETRLIMAAKSDNGATIGASRSLYHDLLKRGARIFEFEPCKLHMKLIVLDDAVYLGSANFDMRSLYVNLELMLRIEDRGLADRMRQFVDTHIPASTEITPALHRQRSGLWTRIKWNLSWFLVAVVDYTVSRKLNLGL</sequence>
<keyword evidence="4" id="KW-0964">Secreted</keyword>
<evidence type="ECO:0000256" key="3">
    <source>
        <dbReference type="ARBA" id="ARBA00018392"/>
    </source>
</evidence>
<evidence type="ECO:0000256" key="2">
    <source>
        <dbReference type="ARBA" id="ARBA00004613"/>
    </source>
</evidence>
<name>A0ABQ1FEW8_9SPHN</name>
<protein>
    <recommendedName>
        <fullName evidence="3">Phospholipase D</fullName>
    </recommendedName>
    <alternativeName>
        <fullName evidence="5">Choline phosphatase</fullName>
    </alternativeName>
</protein>
<gene>
    <name evidence="7" type="ORF">GCM10010923_19290</name>
</gene>
<dbReference type="PANTHER" id="PTHR21248">
    <property type="entry name" value="CARDIOLIPIN SYNTHASE"/>
    <property type="match status" value="1"/>
</dbReference>
<dbReference type="EMBL" id="BMID01000001">
    <property type="protein sequence ID" value="GGA09116.1"/>
    <property type="molecule type" value="Genomic_DNA"/>
</dbReference>
<keyword evidence="8" id="KW-1185">Reference proteome</keyword>
<comment type="caution">
    <text evidence="7">The sequence shown here is derived from an EMBL/GenBank/DDBJ whole genome shotgun (WGS) entry which is preliminary data.</text>
</comment>
<comment type="subcellular location">
    <subcellularLocation>
        <location evidence="2">Secreted</location>
    </subcellularLocation>
</comment>
<comment type="function">
    <text evidence="1">Could be a virulence factor.</text>
</comment>
<evidence type="ECO:0000313" key="8">
    <source>
        <dbReference type="Proteomes" id="UP000603317"/>
    </source>
</evidence>
<dbReference type="InterPro" id="IPR001736">
    <property type="entry name" value="PLipase_D/transphosphatidylase"/>
</dbReference>
<dbReference type="CDD" id="cd09159">
    <property type="entry name" value="PLDc_ybhO_like_2"/>
    <property type="match status" value="1"/>
</dbReference>
<evidence type="ECO:0000256" key="4">
    <source>
        <dbReference type="ARBA" id="ARBA00022525"/>
    </source>
</evidence>
<evidence type="ECO:0000259" key="6">
    <source>
        <dbReference type="PROSITE" id="PS50035"/>
    </source>
</evidence>
<evidence type="ECO:0000256" key="1">
    <source>
        <dbReference type="ARBA" id="ARBA00003145"/>
    </source>
</evidence>
<dbReference type="CDD" id="cd09110">
    <property type="entry name" value="PLDc_CLS_1"/>
    <property type="match status" value="1"/>
</dbReference>